<keyword evidence="1" id="KW-0812">Transmembrane</keyword>
<evidence type="ECO:0000313" key="2">
    <source>
        <dbReference type="EMBL" id="QDF14229.1"/>
    </source>
</evidence>
<proteinExistence type="predicted"/>
<keyword evidence="1" id="KW-0472">Membrane</keyword>
<sequence>MSDINTTAPAVTVDARRSALTKALGKYRSQGYAIELSGDGLQATLTRKAKLGTFWNVALSILTGGLWLIVIAIRLANRKTESLVLYVDESGKVRRS</sequence>
<protein>
    <submittedName>
        <fullName evidence="2">Membrane protein</fullName>
    </submittedName>
</protein>
<keyword evidence="1" id="KW-1133">Transmembrane helix</keyword>
<dbReference type="Proteomes" id="UP000317085">
    <property type="component" value="Segment"/>
</dbReference>
<name>A0A4Y6E738_9CAUD</name>
<gene>
    <name evidence="2" type="primary">56</name>
    <name evidence="2" type="ORF">SEA_IAMGROOT_56</name>
</gene>
<evidence type="ECO:0000256" key="1">
    <source>
        <dbReference type="SAM" id="Phobius"/>
    </source>
</evidence>
<organism evidence="2 3">
    <name type="scientific">Microbacterium phage IAmGroot</name>
    <dbReference type="NCBI Taxonomy" id="2588486"/>
    <lineage>
        <taxon>Viruses</taxon>
        <taxon>Duplodnaviria</taxon>
        <taxon>Heunggongvirae</taxon>
        <taxon>Uroviricota</taxon>
        <taxon>Caudoviricetes</taxon>
        <taxon>Casidaviridae</taxon>
        <taxon>Gardenstatevirus</taxon>
        <taxon>Gardenstatevirus iamgroot</taxon>
    </lineage>
</organism>
<reference evidence="3" key="1">
    <citation type="submission" date="2019-05" db="EMBL/GenBank/DDBJ databases">
        <authorList>
            <person name="Matney K."/>
            <person name="Lacafta O."/>
            <person name="Ahmed J."/>
            <person name="Anderson S."/>
            <person name="Assadpour T."/>
            <person name="Espinosa K."/>
            <person name="Gadsden T."/>
            <person name="Graham A."/>
            <person name="Hajjar W."/>
            <person name="Howard T."/>
            <person name="Matsen K."/>
            <person name="Osu J."/>
            <person name="Rup E."/>
            <person name="Sang H."/>
            <person name="Wadi S."/>
            <person name="McNeal J."/>
            <person name="Temple L."/>
        </authorList>
    </citation>
    <scope>NUCLEOTIDE SEQUENCE [LARGE SCALE GENOMIC DNA]</scope>
</reference>
<evidence type="ECO:0000313" key="3">
    <source>
        <dbReference type="Proteomes" id="UP000317085"/>
    </source>
</evidence>
<accession>A0A4Y6E738</accession>
<dbReference type="EMBL" id="MK880124">
    <property type="protein sequence ID" value="QDF14229.1"/>
    <property type="molecule type" value="Genomic_DNA"/>
</dbReference>
<keyword evidence="3" id="KW-1185">Reference proteome</keyword>
<feature type="transmembrane region" description="Helical" evidence="1">
    <location>
        <begin position="54"/>
        <end position="76"/>
    </location>
</feature>